<accession>A0ABP0GGY1</accession>
<dbReference type="Proteomes" id="UP001642483">
    <property type="component" value="Unassembled WGS sequence"/>
</dbReference>
<keyword evidence="4" id="KW-0560">Oxidoreductase</keyword>
<comment type="caution">
    <text evidence="8">The sequence shown here is derived from an EMBL/GenBank/DDBJ whole genome shotgun (WGS) entry which is preliminary data.</text>
</comment>
<comment type="similarity">
    <text evidence="1">Belongs to the multicopper oxidase family.</text>
</comment>
<feature type="domain" description="Plastocyanin-like" evidence="6">
    <location>
        <begin position="283"/>
        <end position="356"/>
    </location>
</feature>
<dbReference type="InterPro" id="IPR032675">
    <property type="entry name" value="LRR_dom_sf"/>
</dbReference>
<gene>
    <name evidence="8" type="ORF">CVLEPA_LOCUS23581</name>
</gene>
<feature type="domain" description="Plastocyanin-like" evidence="7">
    <location>
        <begin position="91"/>
        <end position="201"/>
    </location>
</feature>
<evidence type="ECO:0000256" key="2">
    <source>
        <dbReference type="ARBA" id="ARBA00013107"/>
    </source>
</evidence>
<keyword evidence="5" id="KW-0732">Signal</keyword>
<reference evidence="8 9" key="1">
    <citation type="submission" date="2024-02" db="EMBL/GenBank/DDBJ databases">
        <authorList>
            <person name="Daric V."/>
            <person name="Darras S."/>
        </authorList>
    </citation>
    <scope>NUCLEOTIDE SEQUENCE [LARGE SCALE GENOMIC DNA]</scope>
</reference>
<dbReference type="PROSITE" id="PS00080">
    <property type="entry name" value="MULTICOPPER_OXIDASE2"/>
    <property type="match status" value="1"/>
</dbReference>
<evidence type="ECO:0000256" key="1">
    <source>
        <dbReference type="ARBA" id="ARBA00010609"/>
    </source>
</evidence>
<keyword evidence="3" id="KW-0479">Metal-binding</keyword>
<protein>
    <recommendedName>
        <fullName evidence="2">ferroxidase</fullName>
        <ecNumber evidence="2">1.16.3.1</ecNumber>
    </recommendedName>
</protein>
<dbReference type="InterPro" id="IPR011707">
    <property type="entry name" value="Cu-oxidase-like_N"/>
</dbReference>
<dbReference type="EMBL" id="CAWYQH010000119">
    <property type="protein sequence ID" value="CAK8691031.1"/>
    <property type="molecule type" value="Genomic_DNA"/>
</dbReference>
<keyword evidence="9" id="KW-1185">Reference proteome</keyword>
<dbReference type="EC" id="1.16.3.1" evidence="2"/>
<proteinExistence type="inferred from homology"/>
<dbReference type="InterPro" id="IPR011706">
    <property type="entry name" value="Cu-oxidase_C"/>
</dbReference>
<feature type="chain" id="PRO_5046342252" description="ferroxidase" evidence="5">
    <location>
        <begin position="23"/>
        <end position="1217"/>
    </location>
</feature>
<evidence type="ECO:0000256" key="4">
    <source>
        <dbReference type="ARBA" id="ARBA00023002"/>
    </source>
</evidence>
<dbReference type="PANTHER" id="PTHR11709">
    <property type="entry name" value="MULTI-COPPER OXIDASE"/>
    <property type="match status" value="1"/>
</dbReference>
<organism evidence="8 9">
    <name type="scientific">Clavelina lepadiformis</name>
    <name type="common">Light-bulb sea squirt</name>
    <name type="synonym">Ascidia lepadiformis</name>
    <dbReference type="NCBI Taxonomy" id="159417"/>
    <lineage>
        <taxon>Eukaryota</taxon>
        <taxon>Metazoa</taxon>
        <taxon>Chordata</taxon>
        <taxon>Tunicata</taxon>
        <taxon>Ascidiacea</taxon>
        <taxon>Aplousobranchia</taxon>
        <taxon>Clavelinidae</taxon>
        <taxon>Clavelina</taxon>
    </lineage>
</organism>
<dbReference type="Pfam" id="PF07731">
    <property type="entry name" value="Cu-oxidase_2"/>
    <property type="match status" value="2"/>
</dbReference>
<dbReference type="InterPro" id="IPR033138">
    <property type="entry name" value="Cu_oxidase_CS"/>
</dbReference>
<dbReference type="Gene3D" id="3.80.10.10">
    <property type="entry name" value="Ribonuclease Inhibitor"/>
    <property type="match status" value="1"/>
</dbReference>
<feature type="domain" description="Plastocyanin-like" evidence="6">
    <location>
        <begin position="943"/>
        <end position="1033"/>
    </location>
</feature>
<sequence>MAFKWALGFVLFLFLMTSWTEARDRVYYLAINEIMWDYAPSGLNLMTNNRLKDEPISRIYSDMYIGKVYKKAVYRRYTDDSFETAMPHDPNLGFMGPTLRAEVGDRVIVNLLNNASRPYSVHPHGAFYTKANEGALYADNSTDKGDDGVPANGGRYTYEWEIRPDYGPAKDDSNCLTWAYHSHTDSPRDINSGLIGAFIVCRPGTYADDDTRTDVDHEFVAMIFIPHERESWYFWENLRTIPDWETVDINEKYFEKGNKMHVVNSYMYGNTPGYNVCQGDTISWHVLGMGSDRDLHPIQFQGQTILKQHHRKDSFIVIPATFSTLSMRASNPGRWIIACKLYNHFTEGMTAWLNVDRACRNPSASLPSDSLTGRVREFFIAAEEIMWDYGPTGWNRVDNESLTEPDSDAAVFFEKTPERIGGVYKKAVFRAYTDATFTEQLPRPANIGMLGPVIAGEIGDTIRIVFKNTATNHAYNLEPHGVYFQEYYAVPPQSKHTYTWTLPDDVSPSDRDPPCLTYLYASSVSYILDTNAGLLGPLLVCKRGTLESEMAKEHRYVMMKVFDENKSWYFNDNLNKFTSDPSSVDTGDGDFEESNLMHSINGLQYGNLEIDLCVKQETIFHFFSVGTDVDIHSLSMEGINLEIDGVNTGSVDLFAHTSETVTVRPEHAGRGLILCRTIDHTITGMTGLYSARTCDSGADLADDDVASVTRTYYIAAEEVRWNYNKRGFNVKGKSVNVPGNHGYKYLHHEPGRLIGSVYKKVLYHEYTDDTFTTRKPKPAHLGILGPIIKGEVGDRIHVVFKNMARRAYNIFPWGAVDPTYDLNDNAVQPDQTVEYDWVIPESAGPKVNQPRCQSFIYVSTVDIAIDPTDGLMGPLLVCAKGFVDSHDVDEKFYLQFQIVDENLSHYLDDNIREFLEVDPDSFDKDDDEFVESNQMKAINGFLSHVEGLVMRENDQVRWHLIGWGNEKDYHSVHFHGHTYVHVTDGTYRGDVFELFPGFLGTVTMQTVAVGNWLLHCHVFDHIDGGMETTYTVLERDAPYPVDLDPPTTGFHRDTCEASINGGSDVAYDCSKMNISKVDDLVQNKRYMEVIFANGTLARVKTMDVVKLDLSHNKLTTTETRRILKFFPNLEKIALNDNKLFKIPGKFLAKNPKVSVLMVRNNPTLQQVSRVFITGNDEVAAHELLVFDLSDNQQLRPSCLSQAFTSSDDILTCFNQHH</sequence>
<dbReference type="SUPFAM" id="SSF52058">
    <property type="entry name" value="L domain-like"/>
    <property type="match status" value="1"/>
</dbReference>
<dbReference type="Gene3D" id="2.60.40.420">
    <property type="entry name" value="Cupredoxins - blue copper proteins"/>
    <property type="match status" value="4"/>
</dbReference>
<evidence type="ECO:0000256" key="5">
    <source>
        <dbReference type="SAM" id="SignalP"/>
    </source>
</evidence>
<dbReference type="InterPro" id="IPR002355">
    <property type="entry name" value="Cu_oxidase_Cu_BS"/>
</dbReference>
<dbReference type="InterPro" id="IPR008972">
    <property type="entry name" value="Cupredoxin"/>
</dbReference>
<dbReference type="SUPFAM" id="SSF49503">
    <property type="entry name" value="Cupredoxins"/>
    <property type="match status" value="6"/>
</dbReference>
<name>A0ABP0GGY1_CLALP</name>
<evidence type="ECO:0000256" key="3">
    <source>
        <dbReference type="ARBA" id="ARBA00022723"/>
    </source>
</evidence>
<dbReference type="PROSITE" id="PS00079">
    <property type="entry name" value="MULTICOPPER_OXIDASE1"/>
    <property type="match status" value="1"/>
</dbReference>
<dbReference type="PANTHER" id="PTHR11709:SF504">
    <property type="entry name" value="PLASTOCYANIN-LIKE DOMAIN-CONTAINING PROTEIN"/>
    <property type="match status" value="1"/>
</dbReference>
<feature type="signal peptide" evidence="5">
    <location>
        <begin position="1"/>
        <end position="22"/>
    </location>
</feature>
<evidence type="ECO:0000313" key="8">
    <source>
        <dbReference type="EMBL" id="CAK8691031.1"/>
    </source>
</evidence>
<dbReference type="InterPro" id="IPR045087">
    <property type="entry name" value="Cu-oxidase_fam"/>
</dbReference>
<evidence type="ECO:0000259" key="7">
    <source>
        <dbReference type="Pfam" id="PF07732"/>
    </source>
</evidence>
<dbReference type="Pfam" id="PF07732">
    <property type="entry name" value="Cu-oxidase_3"/>
    <property type="match status" value="1"/>
</dbReference>
<evidence type="ECO:0000313" key="9">
    <source>
        <dbReference type="Proteomes" id="UP001642483"/>
    </source>
</evidence>
<evidence type="ECO:0000259" key="6">
    <source>
        <dbReference type="Pfam" id="PF07731"/>
    </source>
</evidence>